<evidence type="ECO:0000313" key="2">
    <source>
        <dbReference type="Proteomes" id="UP000054324"/>
    </source>
</evidence>
<gene>
    <name evidence="1" type="ORF">T265_00144</name>
</gene>
<dbReference type="CTD" id="20314332"/>
<sequence length="300" mass="34680">MNESLRMGLRVRRFECLREYLSITKLAALVGGNDQAVTNFRELSRYFRDIFCVFRTQQPNFTTFVLCHDSLAEFPLFYIWIWNGQVGWLEQGKPGSLCHVRLLRIMRNESLVNSISLKFSEAVNRAISKVRGSNPTSTTRLPLSRLGQPGSIPALVLPSGGMAARHRKSATAERFFMECRRYVLTSKHNMRRSRKITLMTKRAVTNFRELSRYFRDIFCVFRTQQPNFTTFVLCHDSLAEFPLFYIWIWNGQVGWLEQGKPGSLCQTEALRIMRNESLVNSISLKFSEAVNRAISKKIKG</sequence>
<organism evidence="1 2">
    <name type="scientific">Opisthorchis viverrini</name>
    <name type="common">Southeast Asian liver fluke</name>
    <dbReference type="NCBI Taxonomy" id="6198"/>
    <lineage>
        <taxon>Eukaryota</taxon>
        <taxon>Metazoa</taxon>
        <taxon>Spiralia</taxon>
        <taxon>Lophotrochozoa</taxon>
        <taxon>Platyhelminthes</taxon>
        <taxon>Trematoda</taxon>
        <taxon>Digenea</taxon>
        <taxon>Opisthorchiida</taxon>
        <taxon>Opisthorchiata</taxon>
        <taxon>Opisthorchiidae</taxon>
        <taxon>Opisthorchis</taxon>
    </lineage>
</organism>
<dbReference type="Proteomes" id="UP000054324">
    <property type="component" value="Unassembled WGS sequence"/>
</dbReference>
<name>A0A075ADL4_OPIVI</name>
<dbReference type="AlphaFoldDB" id="A0A075ADL4"/>
<protein>
    <submittedName>
        <fullName evidence="1">Uncharacterized protein</fullName>
    </submittedName>
</protein>
<reference evidence="1 2" key="1">
    <citation type="submission" date="2013-11" db="EMBL/GenBank/DDBJ databases">
        <title>Opisthorchis viverrini - life in the bile duct.</title>
        <authorList>
            <person name="Young N.D."/>
            <person name="Nagarajan N."/>
            <person name="Lin S.J."/>
            <person name="Korhonen P.K."/>
            <person name="Jex A.R."/>
            <person name="Hall R.S."/>
            <person name="Safavi-Hemami H."/>
            <person name="Kaewkong W."/>
            <person name="Bertrand D."/>
            <person name="Gao S."/>
            <person name="Seet Q."/>
            <person name="Wongkham S."/>
            <person name="Teh B.T."/>
            <person name="Wongkham C."/>
            <person name="Intapan P.M."/>
            <person name="Maleewong W."/>
            <person name="Yang X."/>
            <person name="Hu M."/>
            <person name="Wang Z."/>
            <person name="Hofmann A."/>
            <person name="Sternberg P.W."/>
            <person name="Tan P."/>
            <person name="Wang J."/>
            <person name="Gasser R.B."/>
        </authorList>
    </citation>
    <scope>NUCLEOTIDE SEQUENCE [LARGE SCALE GENOMIC DNA]</scope>
</reference>
<dbReference type="OrthoDB" id="6266369at2759"/>
<keyword evidence="2" id="KW-1185">Reference proteome</keyword>
<dbReference type="GeneID" id="20314332"/>
<evidence type="ECO:0000313" key="1">
    <source>
        <dbReference type="EMBL" id="KER34300.1"/>
    </source>
</evidence>
<accession>A0A075ADL4</accession>
<dbReference type="EMBL" id="KL596619">
    <property type="protein sequence ID" value="KER34300.1"/>
    <property type="molecule type" value="Genomic_DNA"/>
</dbReference>
<dbReference type="KEGG" id="ovi:T265_00144"/>
<dbReference type="STRING" id="6198.A0A075ADL4"/>
<proteinExistence type="predicted"/>
<dbReference type="RefSeq" id="XP_009162065.1">
    <property type="nucleotide sequence ID" value="XM_009163801.1"/>
</dbReference>